<feature type="region of interest" description="Disordered" evidence="1">
    <location>
        <begin position="1"/>
        <end position="31"/>
    </location>
</feature>
<proteinExistence type="predicted"/>
<evidence type="ECO:0000256" key="2">
    <source>
        <dbReference type="SAM" id="Phobius"/>
    </source>
</evidence>
<keyword evidence="4" id="KW-1185">Reference proteome</keyword>
<name>A0A4D4J6U9_9PSEU</name>
<keyword evidence="2" id="KW-0812">Transmembrane</keyword>
<dbReference type="AlphaFoldDB" id="A0A4D4J6U9"/>
<accession>A0A4D4J6U9</accession>
<evidence type="ECO:0000313" key="4">
    <source>
        <dbReference type="Proteomes" id="UP000298860"/>
    </source>
</evidence>
<dbReference type="Proteomes" id="UP000298860">
    <property type="component" value="Unassembled WGS sequence"/>
</dbReference>
<keyword evidence="2" id="KW-0472">Membrane</keyword>
<comment type="caution">
    <text evidence="3">The sequence shown here is derived from an EMBL/GenBank/DDBJ whole genome shotgun (WGS) entry which is preliminary data.</text>
</comment>
<feature type="region of interest" description="Disordered" evidence="1">
    <location>
        <begin position="50"/>
        <end position="107"/>
    </location>
</feature>
<organism evidence="3 4">
    <name type="scientific">Gandjariella thermophila</name>
    <dbReference type="NCBI Taxonomy" id="1931992"/>
    <lineage>
        <taxon>Bacteria</taxon>
        <taxon>Bacillati</taxon>
        <taxon>Actinomycetota</taxon>
        <taxon>Actinomycetes</taxon>
        <taxon>Pseudonocardiales</taxon>
        <taxon>Pseudonocardiaceae</taxon>
        <taxon>Gandjariella</taxon>
    </lineage>
</organism>
<reference evidence="4" key="1">
    <citation type="submission" date="2019-04" db="EMBL/GenBank/DDBJ databases">
        <title>Draft genome sequence of Pseudonocardiaceae bacterium SL3-2-4.</title>
        <authorList>
            <person name="Ningsih F."/>
            <person name="Yokota A."/>
            <person name="Sakai Y."/>
            <person name="Nanatani K."/>
            <person name="Yabe S."/>
            <person name="Oetari A."/>
            <person name="Sjamsuridzal W."/>
        </authorList>
    </citation>
    <scope>NUCLEOTIDE SEQUENCE [LARGE SCALE GENOMIC DNA]</scope>
    <source>
        <strain evidence="4">SL3-2-4</strain>
    </source>
</reference>
<feature type="transmembrane region" description="Helical" evidence="2">
    <location>
        <begin position="111"/>
        <end position="134"/>
    </location>
</feature>
<evidence type="ECO:0000313" key="3">
    <source>
        <dbReference type="EMBL" id="GDY30750.1"/>
    </source>
</evidence>
<dbReference type="EMBL" id="BJFL01000009">
    <property type="protein sequence ID" value="GDY30750.1"/>
    <property type="molecule type" value="Genomic_DNA"/>
</dbReference>
<protein>
    <submittedName>
        <fullName evidence="3">Uncharacterized protein</fullName>
    </submittedName>
</protein>
<gene>
    <name evidence="3" type="ORF">GTS_23830</name>
</gene>
<keyword evidence="2" id="KW-1133">Transmembrane helix</keyword>
<sequence>MADTVADDALFGPDGTQDPPPPPAFPDPLAGLVTGAAMVGEAAWARLPVAEPTKPPEVDSSMREAINAALAEPRRRGRQVGGQPRPGTPPVRRPSAQPAQGTPQRRPANAVAGWLIAGLILLATILATAGRAIIDALSHAFH</sequence>
<evidence type="ECO:0000256" key="1">
    <source>
        <dbReference type="SAM" id="MobiDB-lite"/>
    </source>
</evidence>